<dbReference type="GO" id="GO:0047545">
    <property type="term" value="F:(S)-2-hydroxyglutarate dehydrogenase activity"/>
    <property type="evidence" value="ECO:0007669"/>
    <property type="project" value="UniProtKB-ARBA"/>
</dbReference>
<evidence type="ECO:0000256" key="4">
    <source>
        <dbReference type="RuleBase" id="RU003719"/>
    </source>
</evidence>
<feature type="domain" description="D-isomer specific 2-hydroxyacid dehydrogenase catalytic" evidence="5">
    <location>
        <begin position="53"/>
        <end position="337"/>
    </location>
</feature>
<evidence type="ECO:0000313" key="8">
    <source>
        <dbReference type="Proteomes" id="UP000751190"/>
    </source>
</evidence>
<dbReference type="InterPro" id="IPR029753">
    <property type="entry name" value="D-isomer_DH_CS"/>
</dbReference>
<dbReference type="InterPro" id="IPR036291">
    <property type="entry name" value="NAD(P)-bd_dom_sf"/>
</dbReference>
<dbReference type="Pfam" id="PF02826">
    <property type="entry name" value="2-Hacid_dh_C"/>
    <property type="match status" value="1"/>
</dbReference>
<dbReference type="GO" id="GO:0051287">
    <property type="term" value="F:NAD binding"/>
    <property type="evidence" value="ECO:0007669"/>
    <property type="project" value="InterPro"/>
</dbReference>
<dbReference type="Gene3D" id="3.40.50.720">
    <property type="entry name" value="NAD(P)-binding Rossmann-like Domain"/>
    <property type="match status" value="2"/>
</dbReference>
<dbReference type="EMBL" id="JAGTXO010000035">
    <property type="protein sequence ID" value="KAG8460121.1"/>
    <property type="molecule type" value="Genomic_DNA"/>
</dbReference>
<name>A0A8J5X3M8_DIALT</name>
<evidence type="ECO:0000259" key="5">
    <source>
        <dbReference type="Pfam" id="PF00389"/>
    </source>
</evidence>
<dbReference type="Proteomes" id="UP000751190">
    <property type="component" value="Unassembled WGS sequence"/>
</dbReference>
<dbReference type="GO" id="GO:0006564">
    <property type="term" value="P:L-serine biosynthetic process"/>
    <property type="evidence" value="ECO:0007669"/>
    <property type="project" value="UniProtKB-ARBA"/>
</dbReference>
<dbReference type="OMA" id="ANTCTAR"/>
<dbReference type="SUPFAM" id="SSF52283">
    <property type="entry name" value="Formate/glycerate dehydrogenase catalytic domain-like"/>
    <property type="match status" value="1"/>
</dbReference>
<dbReference type="PANTHER" id="PTHR42789">
    <property type="entry name" value="D-ISOMER SPECIFIC 2-HYDROXYACID DEHYDROGENASE FAMILY PROTEIN (AFU_ORTHOLOGUE AFUA_6G10090)"/>
    <property type="match status" value="1"/>
</dbReference>
<evidence type="ECO:0000256" key="3">
    <source>
        <dbReference type="ARBA" id="ARBA00023027"/>
    </source>
</evidence>
<dbReference type="GO" id="GO:0004617">
    <property type="term" value="F:phosphoglycerate dehydrogenase activity"/>
    <property type="evidence" value="ECO:0007669"/>
    <property type="project" value="UniProtKB-ARBA"/>
</dbReference>
<dbReference type="Pfam" id="PF00389">
    <property type="entry name" value="2-Hacid_dh"/>
    <property type="match status" value="1"/>
</dbReference>
<reference evidence="7" key="1">
    <citation type="submission" date="2021-05" db="EMBL/GenBank/DDBJ databases">
        <title>The genome of the haptophyte Pavlova lutheri (Diacronema luteri, Pavlovales) - a model for lipid biosynthesis in eukaryotic algae.</title>
        <authorList>
            <person name="Hulatt C.J."/>
            <person name="Posewitz M.C."/>
        </authorList>
    </citation>
    <scope>NUCLEOTIDE SEQUENCE</scope>
    <source>
        <strain evidence="7">NIVA-4/92</strain>
    </source>
</reference>
<dbReference type="OrthoDB" id="298012at2759"/>
<dbReference type="FunFam" id="3.40.50.720:FF:000041">
    <property type="entry name" value="D-3-phosphoglycerate dehydrogenase"/>
    <property type="match status" value="1"/>
</dbReference>
<dbReference type="PROSITE" id="PS00671">
    <property type="entry name" value="D_2_HYDROXYACID_DH_3"/>
    <property type="match status" value="1"/>
</dbReference>
<keyword evidence="3" id="KW-0520">NAD</keyword>
<comment type="similarity">
    <text evidence="1 4">Belongs to the D-isomer specific 2-hydroxyacid dehydrogenase family.</text>
</comment>
<dbReference type="PANTHER" id="PTHR42789:SF1">
    <property type="entry name" value="D-ISOMER SPECIFIC 2-HYDROXYACID DEHYDROGENASE FAMILY PROTEIN (AFU_ORTHOLOGUE AFUA_6G10090)"/>
    <property type="match status" value="1"/>
</dbReference>
<dbReference type="AlphaFoldDB" id="A0A8J5X3M8"/>
<keyword evidence="2 4" id="KW-0560">Oxidoreductase</keyword>
<evidence type="ECO:0008006" key="9">
    <source>
        <dbReference type="Google" id="ProtNLM"/>
    </source>
</evidence>
<proteinExistence type="inferred from homology"/>
<dbReference type="InterPro" id="IPR050857">
    <property type="entry name" value="D-2-hydroxyacid_DH"/>
</dbReference>
<keyword evidence="8" id="KW-1185">Reference proteome</keyword>
<comment type="caution">
    <text evidence="7">The sequence shown here is derived from an EMBL/GenBank/DDBJ whole genome shotgun (WGS) entry which is preliminary data.</text>
</comment>
<evidence type="ECO:0000313" key="7">
    <source>
        <dbReference type="EMBL" id="KAG8460121.1"/>
    </source>
</evidence>
<dbReference type="SUPFAM" id="SSF51735">
    <property type="entry name" value="NAD(P)-binding Rossmann-fold domains"/>
    <property type="match status" value="1"/>
</dbReference>
<evidence type="ECO:0000259" key="6">
    <source>
        <dbReference type="Pfam" id="PF02826"/>
    </source>
</evidence>
<evidence type="ECO:0000256" key="2">
    <source>
        <dbReference type="ARBA" id="ARBA00023002"/>
    </source>
</evidence>
<feature type="domain" description="D-isomer specific 2-hydroxyacid dehydrogenase NAD-binding" evidence="6">
    <location>
        <begin position="139"/>
        <end position="317"/>
    </location>
</feature>
<dbReference type="InterPro" id="IPR006140">
    <property type="entry name" value="D-isomer_DH_NAD-bd"/>
</dbReference>
<protein>
    <recommendedName>
        <fullName evidence="9">Phosphoglycerate dehydrogenase</fullName>
    </recommendedName>
</protein>
<dbReference type="InterPro" id="IPR006139">
    <property type="entry name" value="D-isomer_2_OHA_DH_cat_dom"/>
</dbReference>
<sequence>MSVIALLACGAPARCVGYGPGRAVAMSAAEYALRVLCLDSDGVARELAKLGDYAVSAENGLTDADVEAALRTGDFCALVLRSANTCTARTFDAAGGQLRVVGRAGIGLDNVDVREATARGVAVVNTPTASVRSVAELAIALMLAAARRVPEARDSLLAGRWDRAALEGRSVHGRVLGIIGYGAIGEATARIAAALGMRCRTLETSSRREMALAHGVRLVSMPELLAGSDVLSLHTPLAPSAPPIIGREQLAAMKPTAILVNTARGGLVDEAALLGALERGELGAACLDVFSRERAPLEPTVARLVRHARVVATPHLGGSTAEAREAISTELATRLHAELARGAGRQ</sequence>
<gene>
    <name evidence="7" type="ORF">KFE25_014266</name>
</gene>
<accession>A0A8J5X3M8</accession>
<organism evidence="7 8">
    <name type="scientific">Diacronema lutheri</name>
    <name type="common">Unicellular marine alga</name>
    <name type="synonym">Monochrysis lutheri</name>
    <dbReference type="NCBI Taxonomy" id="2081491"/>
    <lineage>
        <taxon>Eukaryota</taxon>
        <taxon>Haptista</taxon>
        <taxon>Haptophyta</taxon>
        <taxon>Pavlovophyceae</taxon>
        <taxon>Pavlovales</taxon>
        <taxon>Pavlovaceae</taxon>
        <taxon>Diacronema</taxon>
    </lineage>
</organism>
<evidence type="ECO:0000256" key="1">
    <source>
        <dbReference type="ARBA" id="ARBA00005854"/>
    </source>
</evidence>